<dbReference type="EMBL" id="JACIFX010000001">
    <property type="protein sequence ID" value="MBB4226489.1"/>
    <property type="molecule type" value="Genomic_DNA"/>
</dbReference>
<gene>
    <name evidence="1" type="ORF">GGD56_000309</name>
</gene>
<evidence type="ECO:0000313" key="2">
    <source>
        <dbReference type="Proteomes" id="UP000551353"/>
    </source>
</evidence>
<keyword evidence="2" id="KW-1185">Reference proteome</keyword>
<evidence type="ECO:0000313" key="1">
    <source>
        <dbReference type="EMBL" id="MBB4226489.1"/>
    </source>
</evidence>
<sequence length="51" mass="5593">MKIQFELLAFDLRDGPTDLDLAESALPPFGITFSFSATSGYDGQCICDDFL</sequence>
<organism evidence="1 2">
    <name type="scientific">Rhizobium mongolense</name>
    <dbReference type="NCBI Taxonomy" id="57676"/>
    <lineage>
        <taxon>Bacteria</taxon>
        <taxon>Pseudomonadati</taxon>
        <taxon>Pseudomonadota</taxon>
        <taxon>Alphaproteobacteria</taxon>
        <taxon>Hyphomicrobiales</taxon>
        <taxon>Rhizobiaceae</taxon>
        <taxon>Rhizobium/Agrobacterium group</taxon>
        <taxon>Rhizobium</taxon>
    </lineage>
</organism>
<reference evidence="1 2" key="1">
    <citation type="submission" date="2020-08" db="EMBL/GenBank/DDBJ databases">
        <title>Genomic Encyclopedia of Type Strains, Phase IV (KMG-V): Genome sequencing to study the core and pangenomes of soil and plant-associated prokaryotes.</title>
        <authorList>
            <person name="Whitman W."/>
        </authorList>
    </citation>
    <scope>NUCLEOTIDE SEQUENCE [LARGE SCALE GENOMIC DNA]</scope>
    <source>
        <strain evidence="1 2">SEMIA 4087</strain>
    </source>
</reference>
<comment type="caution">
    <text evidence="1">The sequence shown here is derived from an EMBL/GenBank/DDBJ whole genome shotgun (WGS) entry which is preliminary data.</text>
</comment>
<name>A0ABR6IFX9_9HYPH</name>
<accession>A0ABR6IFX9</accession>
<proteinExistence type="predicted"/>
<dbReference type="Proteomes" id="UP000551353">
    <property type="component" value="Unassembled WGS sequence"/>
</dbReference>
<protein>
    <submittedName>
        <fullName evidence="1">Uncharacterized protein</fullName>
    </submittedName>
</protein>
<dbReference type="RefSeq" id="WP_156890767.1">
    <property type="nucleotide sequence ID" value="NZ_JACIFX010000001.1"/>
</dbReference>